<proteinExistence type="predicted"/>
<dbReference type="NCBIfam" id="TIGR03177">
    <property type="entry name" value="pilus_cpaB"/>
    <property type="match status" value="1"/>
</dbReference>
<dbReference type="AlphaFoldDB" id="A0A1I4D4F8"/>
<dbReference type="CDD" id="cd11614">
    <property type="entry name" value="SAF_CpaB_FlgA_like"/>
    <property type="match status" value="1"/>
</dbReference>
<dbReference type="GeneID" id="97892271"/>
<dbReference type="Pfam" id="PF16976">
    <property type="entry name" value="RcpC"/>
    <property type="match status" value="1"/>
</dbReference>
<dbReference type="RefSeq" id="WP_090185723.1">
    <property type="nucleotide sequence ID" value="NZ_CAXIDI010000001.1"/>
</dbReference>
<dbReference type="InterPro" id="IPR031571">
    <property type="entry name" value="RcpC_dom"/>
</dbReference>
<gene>
    <name evidence="2" type="ORF">SAMN04488004_103133</name>
</gene>
<evidence type="ECO:0000313" key="2">
    <source>
        <dbReference type="EMBL" id="SFK86911.1"/>
    </source>
</evidence>
<organism evidence="2 3">
    <name type="scientific">Loktanella salsilacus</name>
    <dbReference type="NCBI Taxonomy" id="195913"/>
    <lineage>
        <taxon>Bacteria</taxon>
        <taxon>Pseudomonadati</taxon>
        <taxon>Pseudomonadota</taxon>
        <taxon>Alphaproteobacteria</taxon>
        <taxon>Rhodobacterales</taxon>
        <taxon>Roseobacteraceae</taxon>
        <taxon>Loktanella</taxon>
    </lineage>
</organism>
<evidence type="ECO:0000259" key="1">
    <source>
        <dbReference type="Pfam" id="PF16976"/>
    </source>
</evidence>
<keyword evidence="3" id="KW-1185">Reference proteome</keyword>
<feature type="domain" description="Flp pilus assembly protein RcpC/CpaB" evidence="1">
    <location>
        <begin position="124"/>
        <end position="226"/>
    </location>
</feature>
<protein>
    <submittedName>
        <fullName evidence="2">Pilus assembly protein CpaB</fullName>
    </submittedName>
</protein>
<dbReference type="InterPro" id="IPR017592">
    <property type="entry name" value="Pilus_assmbl_Flp-typ_CpaB"/>
</dbReference>
<sequence>MRTVFGLVLVLGMALAGFAVYMVKGYVADTESALIAERQRAAQIVETVEVLAVNSAKAFGDTIMPDDLIAVRYAKDFLPEGSFATKEDLFPEGMDISRSVLVSMDANEIVLSSKVTPQGQIASITQTLRPMMRAFTIYVDAGTGVSGFLRPGNRVDIYWTGLVGPTARQDETFLIGSSIELIAIDQSTDRNSTQTVIPRTVTVQVSPSDVARLAQAQSEGKLSLSLVGSDSALNVVPDGDQAITLPEPPEAPVVVAEAPVEVAPAPQTCYTTVRRGTEKVQMEIACTN</sequence>
<accession>A0A1I4D4F8</accession>
<reference evidence="2 3" key="1">
    <citation type="submission" date="2016-10" db="EMBL/GenBank/DDBJ databases">
        <authorList>
            <person name="de Groot N.N."/>
        </authorList>
    </citation>
    <scope>NUCLEOTIDE SEQUENCE [LARGE SCALE GENOMIC DNA]</scope>
    <source>
        <strain evidence="2 3">DSM 16199</strain>
    </source>
</reference>
<dbReference type="OrthoDB" id="163768at2"/>
<evidence type="ECO:0000313" key="3">
    <source>
        <dbReference type="Proteomes" id="UP000199550"/>
    </source>
</evidence>
<name>A0A1I4D4F8_9RHOB</name>
<dbReference type="Proteomes" id="UP000199550">
    <property type="component" value="Unassembled WGS sequence"/>
</dbReference>
<dbReference type="STRING" id="195913.SAMN04488004_103133"/>
<dbReference type="EMBL" id="FOTF01000003">
    <property type="protein sequence ID" value="SFK86911.1"/>
    <property type="molecule type" value="Genomic_DNA"/>
</dbReference>